<comment type="caution">
    <text evidence="1">The sequence shown here is derived from an EMBL/GenBank/DDBJ whole genome shotgun (WGS) entry which is preliminary data.</text>
</comment>
<name>A0A5B3GPR6_9BACT</name>
<evidence type="ECO:0000313" key="2">
    <source>
        <dbReference type="EMBL" id="MCQ5082791.1"/>
    </source>
</evidence>
<proteinExistence type="predicted"/>
<organism evidence="1 3">
    <name type="scientific">Alistipes onderdonkii</name>
    <dbReference type="NCBI Taxonomy" id="328813"/>
    <lineage>
        <taxon>Bacteria</taxon>
        <taxon>Pseudomonadati</taxon>
        <taxon>Bacteroidota</taxon>
        <taxon>Bacteroidia</taxon>
        <taxon>Bacteroidales</taxon>
        <taxon>Rikenellaceae</taxon>
        <taxon>Alistipes</taxon>
    </lineage>
</organism>
<dbReference type="RefSeq" id="WP_130065938.1">
    <property type="nucleotide sequence ID" value="NZ_DAWDON010000014.1"/>
</dbReference>
<sequence>MTFSPKHSKITSEAIRAELRLLKEDESRIEALRSAIDEGVQSGIAAGFNPESHLAEIKTYRKNYKIASRQTRPSTATHA</sequence>
<dbReference type="EMBL" id="JANGBQ010000009">
    <property type="protein sequence ID" value="MCQ5082791.1"/>
    <property type="molecule type" value="Genomic_DNA"/>
</dbReference>
<gene>
    <name evidence="1" type="ORF">F2Y10_15465</name>
    <name evidence="2" type="ORF">NE651_07785</name>
</gene>
<reference evidence="2" key="2">
    <citation type="submission" date="2022-06" db="EMBL/GenBank/DDBJ databases">
        <title>Isolation of gut microbiota from human fecal samples.</title>
        <authorList>
            <person name="Pamer E.G."/>
            <person name="Barat B."/>
            <person name="Waligurski E."/>
            <person name="Medina S."/>
            <person name="Paddock L."/>
            <person name="Mostad J."/>
        </authorList>
    </citation>
    <scope>NUCLEOTIDE SEQUENCE</scope>
    <source>
        <strain evidence="2">DFI.6.22</strain>
    </source>
</reference>
<dbReference type="EMBL" id="VVXH01000024">
    <property type="protein sequence ID" value="KAA2375282.1"/>
    <property type="molecule type" value="Genomic_DNA"/>
</dbReference>
<dbReference type="InterPro" id="IPR038296">
    <property type="entry name" value="ParD_sf"/>
</dbReference>
<evidence type="ECO:0000313" key="3">
    <source>
        <dbReference type="Proteomes" id="UP000322940"/>
    </source>
</evidence>
<protein>
    <submittedName>
        <fullName evidence="2">Type II toxin-antitoxin system ParD family antitoxin</fullName>
    </submittedName>
</protein>
<accession>A0A5B3GPR6</accession>
<dbReference type="AlphaFoldDB" id="A0A5B3GPR6"/>
<dbReference type="Gene3D" id="6.10.10.120">
    <property type="entry name" value="Antitoxin ParD1-like"/>
    <property type="match status" value="1"/>
</dbReference>
<evidence type="ECO:0000313" key="1">
    <source>
        <dbReference type="EMBL" id="KAA2375282.1"/>
    </source>
</evidence>
<dbReference type="Pfam" id="PF03693">
    <property type="entry name" value="ParD_antitoxin"/>
    <property type="match status" value="1"/>
</dbReference>
<dbReference type="Proteomes" id="UP001205035">
    <property type="component" value="Unassembled WGS sequence"/>
</dbReference>
<dbReference type="Proteomes" id="UP000322940">
    <property type="component" value="Unassembled WGS sequence"/>
</dbReference>
<reference evidence="1 3" key="1">
    <citation type="journal article" date="2019" name="Nat. Med.">
        <title>A library of human gut bacterial isolates paired with longitudinal multiomics data enables mechanistic microbiome research.</title>
        <authorList>
            <person name="Poyet M."/>
            <person name="Groussin M."/>
            <person name="Gibbons S.M."/>
            <person name="Avila-Pacheco J."/>
            <person name="Jiang X."/>
            <person name="Kearney S.M."/>
            <person name="Perrotta A.R."/>
            <person name="Berdy B."/>
            <person name="Zhao S."/>
            <person name="Lieberman T.D."/>
            <person name="Swanson P.K."/>
            <person name="Smith M."/>
            <person name="Roesemann S."/>
            <person name="Alexander J.E."/>
            <person name="Rich S.A."/>
            <person name="Livny J."/>
            <person name="Vlamakis H."/>
            <person name="Clish C."/>
            <person name="Bullock K."/>
            <person name="Deik A."/>
            <person name="Scott J."/>
            <person name="Pierce K.A."/>
            <person name="Xavier R.J."/>
            <person name="Alm E.J."/>
        </authorList>
    </citation>
    <scope>NUCLEOTIDE SEQUENCE [LARGE SCALE GENOMIC DNA]</scope>
    <source>
        <strain evidence="1 3">BIOML-A266</strain>
    </source>
</reference>
<dbReference type="InterPro" id="IPR022789">
    <property type="entry name" value="ParD"/>
</dbReference>